<feature type="transmembrane region" description="Helical" evidence="7">
    <location>
        <begin position="78"/>
        <end position="96"/>
    </location>
</feature>
<evidence type="ECO:0000259" key="8">
    <source>
        <dbReference type="PROSITE" id="PS50850"/>
    </source>
</evidence>
<dbReference type="AlphaFoldDB" id="A0A1M6TV01"/>
<keyword evidence="5 7" id="KW-1133">Transmembrane helix</keyword>
<keyword evidence="6 7" id="KW-0472">Membrane</keyword>
<feature type="transmembrane region" description="Helical" evidence="7">
    <location>
        <begin position="12"/>
        <end position="33"/>
    </location>
</feature>
<dbReference type="Pfam" id="PF07690">
    <property type="entry name" value="MFS_1"/>
    <property type="match status" value="1"/>
</dbReference>
<keyword evidence="4 7" id="KW-0812">Transmembrane</keyword>
<accession>A0A1M6TV01</accession>
<protein>
    <submittedName>
        <fullName evidence="9">Predicted arabinose efflux permease, MFS family</fullName>
    </submittedName>
</protein>
<dbReference type="OrthoDB" id="7066727at2"/>
<feature type="transmembrane region" description="Helical" evidence="7">
    <location>
        <begin position="209"/>
        <end position="233"/>
    </location>
</feature>
<organism evidence="9 10">
    <name type="scientific">Hespellia stercorisuis DSM 15480</name>
    <dbReference type="NCBI Taxonomy" id="1121950"/>
    <lineage>
        <taxon>Bacteria</taxon>
        <taxon>Bacillati</taxon>
        <taxon>Bacillota</taxon>
        <taxon>Clostridia</taxon>
        <taxon>Lachnospirales</taxon>
        <taxon>Lachnospiraceae</taxon>
        <taxon>Hespellia</taxon>
    </lineage>
</organism>
<evidence type="ECO:0000256" key="6">
    <source>
        <dbReference type="ARBA" id="ARBA00023136"/>
    </source>
</evidence>
<dbReference type="PANTHER" id="PTHR23514:SF3">
    <property type="entry name" value="BYPASS OF STOP CODON PROTEIN 6"/>
    <property type="match status" value="1"/>
</dbReference>
<dbReference type="InterPro" id="IPR005829">
    <property type="entry name" value="Sugar_transporter_CS"/>
</dbReference>
<evidence type="ECO:0000256" key="5">
    <source>
        <dbReference type="ARBA" id="ARBA00022989"/>
    </source>
</evidence>
<dbReference type="InterPro" id="IPR036259">
    <property type="entry name" value="MFS_trans_sf"/>
</dbReference>
<dbReference type="SUPFAM" id="SSF103473">
    <property type="entry name" value="MFS general substrate transporter"/>
    <property type="match status" value="1"/>
</dbReference>
<feature type="transmembrane region" description="Helical" evidence="7">
    <location>
        <begin position="138"/>
        <end position="161"/>
    </location>
</feature>
<feature type="transmembrane region" description="Helical" evidence="7">
    <location>
        <begin position="279"/>
        <end position="298"/>
    </location>
</feature>
<dbReference type="PANTHER" id="PTHR23514">
    <property type="entry name" value="BYPASS OF STOP CODON PROTEIN 6"/>
    <property type="match status" value="1"/>
</dbReference>
<feature type="transmembrane region" description="Helical" evidence="7">
    <location>
        <begin position="304"/>
        <end position="324"/>
    </location>
</feature>
<dbReference type="InterPro" id="IPR051788">
    <property type="entry name" value="MFS_Transporter"/>
</dbReference>
<comment type="similarity">
    <text evidence="2">Belongs to the major facilitator superfamily.</text>
</comment>
<feature type="transmembrane region" description="Helical" evidence="7">
    <location>
        <begin position="253"/>
        <end position="272"/>
    </location>
</feature>
<feature type="transmembrane region" description="Helical" evidence="7">
    <location>
        <begin position="102"/>
        <end position="126"/>
    </location>
</feature>
<evidence type="ECO:0000256" key="4">
    <source>
        <dbReference type="ARBA" id="ARBA00022692"/>
    </source>
</evidence>
<feature type="transmembrane region" description="Helical" evidence="7">
    <location>
        <begin position="45"/>
        <end position="66"/>
    </location>
</feature>
<dbReference type="Gene3D" id="1.20.1250.20">
    <property type="entry name" value="MFS general substrate transporter like domains"/>
    <property type="match status" value="1"/>
</dbReference>
<evidence type="ECO:0000313" key="10">
    <source>
        <dbReference type="Proteomes" id="UP000184301"/>
    </source>
</evidence>
<dbReference type="GO" id="GO:0022857">
    <property type="term" value="F:transmembrane transporter activity"/>
    <property type="evidence" value="ECO:0007669"/>
    <property type="project" value="InterPro"/>
</dbReference>
<evidence type="ECO:0000256" key="3">
    <source>
        <dbReference type="ARBA" id="ARBA00022448"/>
    </source>
</evidence>
<evidence type="ECO:0000256" key="1">
    <source>
        <dbReference type="ARBA" id="ARBA00004651"/>
    </source>
</evidence>
<dbReference type="EMBL" id="FQZY01000063">
    <property type="protein sequence ID" value="SHK60781.1"/>
    <property type="molecule type" value="Genomic_DNA"/>
</dbReference>
<evidence type="ECO:0000256" key="7">
    <source>
        <dbReference type="SAM" id="Phobius"/>
    </source>
</evidence>
<reference evidence="9 10" key="1">
    <citation type="submission" date="2016-11" db="EMBL/GenBank/DDBJ databases">
        <authorList>
            <person name="Jaros S."/>
            <person name="Januszkiewicz K."/>
            <person name="Wedrychowicz H."/>
        </authorList>
    </citation>
    <scope>NUCLEOTIDE SEQUENCE [LARGE SCALE GENOMIC DNA]</scope>
    <source>
        <strain evidence="9 10">DSM 15480</strain>
    </source>
</reference>
<keyword evidence="10" id="KW-1185">Reference proteome</keyword>
<evidence type="ECO:0000313" key="9">
    <source>
        <dbReference type="EMBL" id="SHK60781.1"/>
    </source>
</evidence>
<proteinExistence type="inferred from homology"/>
<dbReference type="InterPro" id="IPR011701">
    <property type="entry name" value="MFS"/>
</dbReference>
<gene>
    <name evidence="9" type="ORF">SAMN02745243_03332</name>
</gene>
<feature type="domain" description="Major facilitator superfamily (MFS) profile" evidence="8">
    <location>
        <begin position="10"/>
        <end position="387"/>
    </location>
</feature>
<dbReference type="GO" id="GO:0005886">
    <property type="term" value="C:plasma membrane"/>
    <property type="evidence" value="ECO:0007669"/>
    <property type="project" value="UniProtKB-SubCell"/>
</dbReference>
<feature type="transmembrane region" description="Helical" evidence="7">
    <location>
        <begin position="336"/>
        <end position="356"/>
    </location>
</feature>
<sequence length="397" mass="42081">MNNKSKFYPSAFVLYLNYFIHGIGCSVLGQAVIKESLVTQWGLSDVGLVTMVAAALGLGRLIALPFAGPLSDKLGRRIASIIGAGSYAIFFLGLAFSPNMAVAYVAAVLGGIANSFLDCGVIPCCVEILEPRSSMATMLTKFSISCSQLLLPFMIGAITGANLSLNILLYVAGAAILVIAVAVFFIPLPEAEKKAAGEKTSLVQDIKNANFSIESIALILIGFTGTATFQLWLNCAQDFAKEVVGIADPSKMQTYYSFGSLAAIIVTTILVNKIKGVRFIFVYPLIATVMIAAVYLLRTPAICYIGAAVVGYSAGAVVLQLVTATANDLFPRIKGTITSIVMIASSLSNYTILSVAGKMQPANILVMNIVITIIGVLLALFVNVRYNKLLEKAEESK</sequence>
<dbReference type="STRING" id="1121950.SAMN02745243_03332"/>
<keyword evidence="3" id="KW-0813">Transport</keyword>
<dbReference type="InterPro" id="IPR020846">
    <property type="entry name" value="MFS_dom"/>
</dbReference>
<dbReference type="PROSITE" id="PS50850">
    <property type="entry name" value="MFS"/>
    <property type="match status" value="1"/>
</dbReference>
<name>A0A1M6TV01_9FIRM</name>
<evidence type="ECO:0000256" key="2">
    <source>
        <dbReference type="ARBA" id="ARBA00008335"/>
    </source>
</evidence>
<comment type="subcellular location">
    <subcellularLocation>
        <location evidence="1">Cell membrane</location>
        <topology evidence="1">Multi-pass membrane protein</topology>
    </subcellularLocation>
</comment>
<feature type="transmembrane region" description="Helical" evidence="7">
    <location>
        <begin position="167"/>
        <end position="188"/>
    </location>
</feature>
<dbReference type="Proteomes" id="UP000184301">
    <property type="component" value="Unassembled WGS sequence"/>
</dbReference>
<feature type="transmembrane region" description="Helical" evidence="7">
    <location>
        <begin position="362"/>
        <end position="382"/>
    </location>
</feature>
<dbReference type="RefSeq" id="WP_073112531.1">
    <property type="nucleotide sequence ID" value="NZ_FQZY01000063.1"/>
</dbReference>
<dbReference type="PROSITE" id="PS00216">
    <property type="entry name" value="SUGAR_TRANSPORT_1"/>
    <property type="match status" value="1"/>
</dbReference>